<comment type="caution">
    <text evidence="2">The sequence shown here is derived from an EMBL/GenBank/DDBJ whole genome shotgun (WGS) entry which is preliminary data.</text>
</comment>
<evidence type="ECO:0000259" key="1">
    <source>
        <dbReference type="Pfam" id="PF00248"/>
    </source>
</evidence>
<sequence>MGIVHEMLRRPLGRSRLQVTPMGLGLAALGRPAYITLGRDEDLGPGRDVAAMRARTWEVLDAAWAAGVRYFDTARSYGRAEEFLAGWLADRGVPAREVVVGSKWGYEYVGGWRMDADRHEVKDLSPARLRRQLGETLALLGDRLSLYQIHSATTGSGVLDDEDVLGELRALRDRGVAVGLSTTGPAQAGTIDKAVATGVFDTVQSTWNLLERSAGEALARAHAAGLGVIVKEGVANGRLTARGAPPALARAARERDVTPDALALAAVLARPWAGTVLSGAATAVQLGENLAALDVAWDDEAEETLAGLAEDPETYWARRAALPWS</sequence>
<feature type="domain" description="NADP-dependent oxidoreductase" evidence="1">
    <location>
        <begin position="56"/>
        <end position="304"/>
    </location>
</feature>
<proteinExistence type="predicted"/>
<protein>
    <submittedName>
        <fullName evidence="2">Oxidoreductase</fullName>
    </submittedName>
</protein>
<reference evidence="2 3" key="1">
    <citation type="submission" date="2021-01" db="EMBL/GenBank/DDBJ databases">
        <title>Whole genome shotgun sequence of Microbispora amethystogenes NBRC 101907.</title>
        <authorList>
            <person name="Komaki H."/>
            <person name="Tamura T."/>
        </authorList>
    </citation>
    <scope>NUCLEOTIDE SEQUENCE [LARGE SCALE GENOMIC DNA]</scope>
    <source>
        <strain evidence="2 3">NBRC 101907</strain>
    </source>
</reference>
<dbReference type="InterPro" id="IPR023210">
    <property type="entry name" value="NADP_OxRdtase_dom"/>
</dbReference>
<organism evidence="2 3">
    <name type="scientific">Microbispora amethystogenes</name>
    <dbReference type="NCBI Taxonomy" id="1427754"/>
    <lineage>
        <taxon>Bacteria</taxon>
        <taxon>Bacillati</taxon>
        <taxon>Actinomycetota</taxon>
        <taxon>Actinomycetes</taxon>
        <taxon>Streptosporangiales</taxon>
        <taxon>Streptosporangiaceae</taxon>
        <taxon>Microbispora</taxon>
    </lineage>
</organism>
<dbReference type="SUPFAM" id="SSF51430">
    <property type="entry name" value="NAD(P)-linked oxidoreductase"/>
    <property type="match status" value="1"/>
</dbReference>
<keyword evidence="3" id="KW-1185">Reference proteome</keyword>
<dbReference type="InterPro" id="IPR036812">
    <property type="entry name" value="NAD(P)_OxRdtase_dom_sf"/>
</dbReference>
<dbReference type="EMBL" id="BOOB01000045">
    <property type="protein sequence ID" value="GIH35421.1"/>
    <property type="molecule type" value="Genomic_DNA"/>
</dbReference>
<dbReference type="InterPro" id="IPR053135">
    <property type="entry name" value="AKR2_Oxidoreductase"/>
</dbReference>
<dbReference type="Gene3D" id="3.20.20.100">
    <property type="entry name" value="NADP-dependent oxidoreductase domain"/>
    <property type="match status" value="1"/>
</dbReference>
<name>A0ABQ4FKU8_9ACTN</name>
<dbReference type="PANTHER" id="PTHR43312">
    <property type="entry name" value="D-THREO-ALDOSE 1-DEHYDROGENASE"/>
    <property type="match status" value="1"/>
</dbReference>
<evidence type="ECO:0000313" key="2">
    <source>
        <dbReference type="EMBL" id="GIH35421.1"/>
    </source>
</evidence>
<dbReference type="PANTHER" id="PTHR43312:SF1">
    <property type="entry name" value="NADP-DEPENDENT OXIDOREDUCTASE DOMAIN-CONTAINING PROTEIN"/>
    <property type="match status" value="1"/>
</dbReference>
<dbReference type="Proteomes" id="UP000651728">
    <property type="component" value="Unassembled WGS sequence"/>
</dbReference>
<dbReference type="Pfam" id="PF00248">
    <property type="entry name" value="Aldo_ket_red"/>
    <property type="match status" value="1"/>
</dbReference>
<accession>A0ABQ4FKU8</accession>
<evidence type="ECO:0000313" key="3">
    <source>
        <dbReference type="Proteomes" id="UP000651728"/>
    </source>
</evidence>
<gene>
    <name evidence="2" type="ORF">Mam01_55850</name>
</gene>
<dbReference type="CDD" id="cd19098">
    <property type="entry name" value="AKR_unchar"/>
    <property type="match status" value="1"/>
</dbReference>